<gene>
    <name evidence="2" type="ORF">FYJ74_09690</name>
</gene>
<evidence type="ECO:0000259" key="1">
    <source>
        <dbReference type="Pfam" id="PF09633"/>
    </source>
</evidence>
<evidence type="ECO:0000313" key="3">
    <source>
        <dbReference type="Proteomes" id="UP000473699"/>
    </source>
</evidence>
<dbReference type="InterPro" id="IPR018594">
    <property type="entry name" value="DUF2023"/>
</dbReference>
<keyword evidence="3" id="KW-1185">Reference proteome</keyword>
<dbReference type="SUPFAM" id="SSF160448">
    <property type="entry name" value="PG1857-like"/>
    <property type="match status" value="1"/>
</dbReference>
<dbReference type="InterPro" id="IPR036780">
    <property type="entry name" value="PG1857-like_sf"/>
</dbReference>
<accession>A0A6L5YFA4</accession>
<organism evidence="2 3">
    <name type="scientific">Pyramidobacter porci</name>
    <dbReference type="NCBI Taxonomy" id="2605789"/>
    <lineage>
        <taxon>Bacteria</taxon>
        <taxon>Thermotogati</taxon>
        <taxon>Synergistota</taxon>
        <taxon>Synergistia</taxon>
        <taxon>Synergistales</taxon>
        <taxon>Dethiosulfovibrionaceae</taxon>
        <taxon>Pyramidobacter</taxon>
    </lineage>
</organism>
<sequence length="114" mass="12897">MEVFRHHIYEFKKGLRNLILHTAPLGDVPEIERALQAQGIAYRLAYLKNGHVNVFFGCPDCIRVLEIIGKSSLCDFTKEEDFILGIMLGYGRLEECRRFISLSAQQYGGSCAAD</sequence>
<dbReference type="Proteomes" id="UP000473699">
    <property type="component" value="Unassembled WGS sequence"/>
</dbReference>
<name>A0A6L5YFA4_9BACT</name>
<dbReference type="Gene3D" id="3.30.2190.10">
    <property type="entry name" value="PG1857-like"/>
    <property type="match status" value="1"/>
</dbReference>
<dbReference type="EMBL" id="VUNH01000010">
    <property type="protein sequence ID" value="MST56302.1"/>
    <property type="molecule type" value="Genomic_DNA"/>
</dbReference>
<feature type="domain" description="DUF2023" evidence="1">
    <location>
        <begin position="3"/>
        <end position="101"/>
    </location>
</feature>
<dbReference type="RefSeq" id="WP_154529382.1">
    <property type="nucleotide sequence ID" value="NZ_JAXDZJ010000033.1"/>
</dbReference>
<evidence type="ECO:0000313" key="2">
    <source>
        <dbReference type="EMBL" id="MST56302.1"/>
    </source>
</evidence>
<protein>
    <submittedName>
        <fullName evidence="2">DUF2023 family protein</fullName>
    </submittedName>
</protein>
<proteinExistence type="predicted"/>
<reference evidence="2 3" key="1">
    <citation type="submission" date="2019-08" db="EMBL/GenBank/DDBJ databases">
        <title>In-depth cultivation of the pig gut microbiome towards novel bacterial diversity and tailored functional studies.</title>
        <authorList>
            <person name="Wylensek D."/>
            <person name="Hitch T.C.A."/>
            <person name="Clavel T."/>
        </authorList>
    </citation>
    <scope>NUCLEOTIDE SEQUENCE [LARGE SCALE GENOMIC DNA]</scope>
    <source>
        <strain evidence="2 3">SM-530-WT-4B</strain>
    </source>
</reference>
<dbReference type="Pfam" id="PF09633">
    <property type="entry name" value="DUF2023"/>
    <property type="match status" value="1"/>
</dbReference>
<dbReference type="AlphaFoldDB" id="A0A6L5YFA4"/>
<comment type="caution">
    <text evidence="2">The sequence shown here is derived from an EMBL/GenBank/DDBJ whole genome shotgun (WGS) entry which is preliminary data.</text>
</comment>